<feature type="transmembrane region" description="Helical" evidence="9">
    <location>
        <begin position="275"/>
        <end position="299"/>
    </location>
</feature>
<dbReference type="PANTHER" id="PTHR30081">
    <property type="entry name" value="PROTEIN-EXPORT MEMBRANE PROTEIN SEC"/>
    <property type="match status" value="1"/>
</dbReference>
<evidence type="ECO:0000259" key="11">
    <source>
        <dbReference type="Pfam" id="PF02355"/>
    </source>
</evidence>
<evidence type="ECO:0000256" key="10">
    <source>
        <dbReference type="SAM" id="MobiDB-lite"/>
    </source>
</evidence>
<protein>
    <recommendedName>
        <fullName evidence="9">Protein-export membrane protein SecF</fullName>
    </recommendedName>
</protein>
<feature type="transmembrane region" description="Helical" evidence="9">
    <location>
        <begin position="164"/>
        <end position="187"/>
    </location>
</feature>
<comment type="subcellular location">
    <subcellularLocation>
        <location evidence="1 9">Cell membrane</location>
        <topology evidence="1 9">Multi-pass membrane protein</topology>
    </subcellularLocation>
</comment>
<dbReference type="RefSeq" id="WP_168541855.1">
    <property type="nucleotide sequence ID" value="NZ_JAAWWP010000015.1"/>
</dbReference>
<dbReference type="InterPro" id="IPR048634">
    <property type="entry name" value="SecD_SecF_C"/>
</dbReference>
<comment type="similarity">
    <text evidence="9">Belongs to the SecD/SecF family. SecF subfamily.</text>
</comment>
<feature type="transmembrane region" description="Helical" evidence="9">
    <location>
        <begin position="193"/>
        <end position="215"/>
    </location>
</feature>
<name>A0ABX1H6M6_9ACTN</name>
<reference evidence="12 13" key="1">
    <citation type="submission" date="2020-04" db="EMBL/GenBank/DDBJ databases">
        <title>Phylogenetic Diversity and Antibacterial Activity against Ralstonia solanacearum of Endophytic Actinomycete Isolated from Moss.</title>
        <authorList>
            <person name="Zhuang X."/>
        </authorList>
    </citation>
    <scope>NUCLEOTIDE SEQUENCE [LARGE SCALE GENOMIC DNA]</scope>
    <source>
        <strain evidence="12 13">LD120</strain>
    </source>
</reference>
<dbReference type="InterPro" id="IPR022645">
    <property type="entry name" value="SecD/SecF_bac"/>
</dbReference>
<dbReference type="NCBIfam" id="TIGR00966">
    <property type="entry name" value="transloc_SecF"/>
    <property type="match status" value="1"/>
</dbReference>
<feature type="region of interest" description="Disordered" evidence="10">
    <location>
        <begin position="322"/>
        <end position="375"/>
    </location>
</feature>
<dbReference type="EMBL" id="JAAWWP010000015">
    <property type="protein sequence ID" value="NKI44007.1"/>
    <property type="molecule type" value="Genomic_DNA"/>
</dbReference>
<evidence type="ECO:0000256" key="2">
    <source>
        <dbReference type="ARBA" id="ARBA00022448"/>
    </source>
</evidence>
<feature type="transmembrane region" description="Helical" evidence="9">
    <location>
        <begin position="25"/>
        <end position="44"/>
    </location>
</feature>
<keyword evidence="13" id="KW-1185">Reference proteome</keyword>
<feature type="compositionally biased region" description="Acidic residues" evidence="10">
    <location>
        <begin position="334"/>
        <end position="348"/>
    </location>
</feature>
<dbReference type="PANTHER" id="PTHR30081:SF8">
    <property type="entry name" value="PROTEIN TRANSLOCASE SUBUNIT SECF"/>
    <property type="match status" value="1"/>
</dbReference>
<dbReference type="InterPro" id="IPR022646">
    <property type="entry name" value="SecD/SecF_CS"/>
</dbReference>
<dbReference type="InterPro" id="IPR055344">
    <property type="entry name" value="SecD_SecF_C_bact"/>
</dbReference>
<keyword evidence="2 9" id="KW-0813">Transport</keyword>
<dbReference type="NCBIfam" id="TIGR00916">
    <property type="entry name" value="2A0604s01"/>
    <property type="match status" value="1"/>
</dbReference>
<accession>A0ABX1H6M6</accession>
<comment type="subunit">
    <text evidence="9">Forms a complex with SecD. Part of the essential Sec protein translocation apparatus which comprises SecA, SecYEG and auxiliary proteins SecDF. Other proteins may also be involved.</text>
</comment>
<comment type="function">
    <text evidence="9">Part of the Sec protein translocase complex. Interacts with the SecYEG preprotein conducting channel. SecDF uses the proton motive force (PMF) to complete protein translocation after the ATP-dependent function of SecA.</text>
</comment>
<sequence>MSKLGDLGARLHRGEVSYDFIGKRMIWYGLSVLITITAIVGLAVQGLNMGIEFKGGAVFNTPKTDVSVSQAEEAAEKASSHDAIVQELGQGGLRIQISSIDTAEATPIKDALAEELKIDPDRINAELVGPSWGEQIAQKAWTGLIVFMILVVIYLAIAFEWRMAVAALIALIHDITITVGIYALVGFEVTPGTVIGLLTILGYSLYDTVVVFDSLKESSKDITKQNQLTYSDVANRSINGTLVRSVNTTVVALLPVAGLLFIGGGVLGAGMLNDISLSLFVGLAAGAYSSIFIATPLVADLKEREPKMKALRKRVLGKRAAAAAKGDSGGATVEADEDTGATADDSEDASPAVVGPRNQPVARSRGRGRPSGKRR</sequence>
<dbReference type="SUPFAM" id="SSF82866">
    <property type="entry name" value="Multidrug efflux transporter AcrB transmembrane domain"/>
    <property type="match status" value="1"/>
</dbReference>
<keyword evidence="6 9" id="KW-1133">Transmembrane helix</keyword>
<evidence type="ECO:0000313" key="13">
    <source>
        <dbReference type="Proteomes" id="UP000772196"/>
    </source>
</evidence>
<comment type="caution">
    <text evidence="12">The sequence shown here is derived from an EMBL/GenBank/DDBJ whole genome shotgun (WGS) entry which is preliminary data.</text>
</comment>
<dbReference type="PRINTS" id="PR01755">
    <property type="entry name" value="SECFTRNLCASE"/>
</dbReference>
<feature type="transmembrane region" description="Helical" evidence="9">
    <location>
        <begin position="246"/>
        <end position="269"/>
    </location>
</feature>
<keyword evidence="5 9" id="KW-0653">Protein transport</keyword>
<keyword evidence="4 9" id="KW-0812">Transmembrane</keyword>
<keyword evidence="8 9" id="KW-0472">Membrane</keyword>
<evidence type="ECO:0000256" key="4">
    <source>
        <dbReference type="ARBA" id="ARBA00022692"/>
    </source>
</evidence>
<gene>
    <name evidence="9 12" type="primary">secF</name>
    <name evidence="12" type="ORF">HFV08_22695</name>
</gene>
<feature type="domain" description="Protein export membrane protein SecD/SecF C-terminal" evidence="11">
    <location>
        <begin position="113"/>
        <end position="303"/>
    </location>
</feature>
<feature type="compositionally biased region" description="Basic residues" evidence="10">
    <location>
        <begin position="364"/>
        <end position="375"/>
    </location>
</feature>
<keyword evidence="7 9" id="KW-0811">Translocation</keyword>
<proteinExistence type="inferred from homology"/>
<keyword evidence="3 9" id="KW-1003">Cell membrane</keyword>
<evidence type="ECO:0000256" key="5">
    <source>
        <dbReference type="ARBA" id="ARBA00022927"/>
    </source>
</evidence>
<dbReference type="InterPro" id="IPR005665">
    <property type="entry name" value="SecF_bac"/>
</dbReference>
<evidence type="ECO:0000256" key="3">
    <source>
        <dbReference type="ARBA" id="ARBA00022475"/>
    </source>
</evidence>
<dbReference type="InterPro" id="IPR022813">
    <property type="entry name" value="SecD/SecF_arch_bac"/>
</dbReference>
<dbReference type="HAMAP" id="MF_01464_B">
    <property type="entry name" value="SecF_B"/>
    <property type="match status" value="1"/>
</dbReference>
<feature type="transmembrane region" description="Helical" evidence="9">
    <location>
        <begin position="140"/>
        <end position="157"/>
    </location>
</feature>
<evidence type="ECO:0000256" key="1">
    <source>
        <dbReference type="ARBA" id="ARBA00004651"/>
    </source>
</evidence>
<dbReference type="Pfam" id="PF07549">
    <property type="entry name" value="Sec_GG"/>
    <property type="match status" value="1"/>
</dbReference>
<feature type="compositionally biased region" description="Low complexity" evidence="10">
    <location>
        <begin position="322"/>
        <end position="333"/>
    </location>
</feature>
<dbReference type="Gene3D" id="1.20.1640.10">
    <property type="entry name" value="Multidrug efflux transporter AcrB transmembrane domain"/>
    <property type="match status" value="1"/>
</dbReference>
<evidence type="ECO:0000256" key="7">
    <source>
        <dbReference type="ARBA" id="ARBA00023010"/>
    </source>
</evidence>
<dbReference type="Proteomes" id="UP000772196">
    <property type="component" value="Unassembled WGS sequence"/>
</dbReference>
<evidence type="ECO:0000256" key="8">
    <source>
        <dbReference type="ARBA" id="ARBA00023136"/>
    </source>
</evidence>
<evidence type="ECO:0000313" key="12">
    <source>
        <dbReference type="EMBL" id="NKI44007.1"/>
    </source>
</evidence>
<organism evidence="12 13">
    <name type="scientific">Streptomyces physcomitrii</name>
    <dbReference type="NCBI Taxonomy" id="2724184"/>
    <lineage>
        <taxon>Bacteria</taxon>
        <taxon>Bacillati</taxon>
        <taxon>Actinomycetota</taxon>
        <taxon>Actinomycetes</taxon>
        <taxon>Kitasatosporales</taxon>
        <taxon>Streptomycetaceae</taxon>
        <taxon>Streptomyces</taxon>
    </lineage>
</organism>
<evidence type="ECO:0000256" key="6">
    <source>
        <dbReference type="ARBA" id="ARBA00022989"/>
    </source>
</evidence>
<dbReference type="Pfam" id="PF02355">
    <property type="entry name" value="SecD_SecF_C"/>
    <property type="match status" value="1"/>
</dbReference>
<evidence type="ECO:0000256" key="9">
    <source>
        <dbReference type="HAMAP-Rule" id="MF_01464"/>
    </source>
</evidence>